<dbReference type="AlphaFoldDB" id="A0A1I0RS67"/>
<evidence type="ECO:0000313" key="3">
    <source>
        <dbReference type="Proteomes" id="UP000199437"/>
    </source>
</evidence>
<dbReference type="SUPFAM" id="SSF160719">
    <property type="entry name" value="gpW/gp25-like"/>
    <property type="match status" value="1"/>
</dbReference>
<keyword evidence="3" id="KW-1185">Reference proteome</keyword>
<reference evidence="3" key="1">
    <citation type="submission" date="2016-10" db="EMBL/GenBank/DDBJ databases">
        <authorList>
            <person name="Varghese N."/>
            <person name="Submissions S."/>
        </authorList>
    </citation>
    <scope>NUCLEOTIDE SEQUENCE [LARGE SCALE GENOMIC DNA]</scope>
    <source>
        <strain evidence="3">CGMCC 1.12402</strain>
    </source>
</reference>
<name>A0A1I0RS67_9BACT</name>
<dbReference type="RefSeq" id="WP_090261269.1">
    <property type="nucleotide sequence ID" value="NZ_FOIR01000006.1"/>
</dbReference>
<proteinExistence type="predicted"/>
<gene>
    <name evidence="2" type="ORF">SAMN05216290_4042</name>
</gene>
<dbReference type="GeneID" id="99988705"/>
<dbReference type="Pfam" id="PF04965">
    <property type="entry name" value="GPW_gp25"/>
    <property type="match status" value="1"/>
</dbReference>
<dbReference type="Gene3D" id="3.10.450.40">
    <property type="match status" value="1"/>
</dbReference>
<accession>A0A1I0RS67</accession>
<organism evidence="2 3">
    <name type="scientific">Roseivirga pacifica</name>
    <dbReference type="NCBI Taxonomy" id="1267423"/>
    <lineage>
        <taxon>Bacteria</taxon>
        <taxon>Pseudomonadati</taxon>
        <taxon>Bacteroidota</taxon>
        <taxon>Cytophagia</taxon>
        <taxon>Cytophagales</taxon>
        <taxon>Roseivirgaceae</taxon>
        <taxon>Roseivirga</taxon>
    </lineage>
</organism>
<dbReference type="STRING" id="1267423.SAMN05216290_4042"/>
<dbReference type="Proteomes" id="UP000199437">
    <property type="component" value="Unassembled WGS sequence"/>
</dbReference>
<dbReference type="InterPro" id="IPR007048">
    <property type="entry name" value="IraD/Gp25-like"/>
</dbReference>
<feature type="domain" description="IraD/Gp25-like" evidence="1">
    <location>
        <begin position="30"/>
        <end position="119"/>
    </location>
</feature>
<dbReference type="EMBL" id="FOIR01000006">
    <property type="protein sequence ID" value="SEW44154.1"/>
    <property type="molecule type" value="Genomic_DNA"/>
</dbReference>
<protein>
    <recommendedName>
        <fullName evidence="1">IraD/Gp25-like domain-containing protein</fullName>
    </recommendedName>
</protein>
<sequence length="143" mass="16513">MDQENSFLGVGWSFPPQFDKTNLEAQMAGYEEDIRQSLSILLSTTPGERVMHPDFGCNLNQFVHEEISESLFTHIRQVIQDSIIRYEARIDLEDVQLEYDNGLDGVLYITLVYTIRQTNSRHNMVYPFYLLEGNNISSLTQTS</sequence>
<dbReference type="OrthoDB" id="9802846at2"/>
<evidence type="ECO:0000259" key="1">
    <source>
        <dbReference type="Pfam" id="PF04965"/>
    </source>
</evidence>
<evidence type="ECO:0000313" key="2">
    <source>
        <dbReference type="EMBL" id="SEW44154.1"/>
    </source>
</evidence>